<dbReference type="InterPro" id="IPR011010">
    <property type="entry name" value="DNA_brk_join_enz"/>
</dbReference>
<dbReference type="Gene3D" id="1.10.443.10">
    <property type="entry name" value="Intergrase catalytic core"/>
    <property type="match status" value="1"/>
</dbReference>
<dbReference type="Proteomes" id="UP000285697">
    <property type="component" value="Unassembled WGS sequence"/>
</dbReference>
<dbReference type="AlphaFoldDB" id="A0A414SNU8"/>
<dbReference type="GO" id="GO:0015074">
    <property type="term" value="P:DNA integration"/>
    <property type="evidence" value="ECO:0007669"/>
    <property type="project" value="InterPro"/>
</dbReference>
<reference evidence="3 4" key="1">
    <citation type="submission" date="2018-08" db="EMBL/GenBank/DDBJ databases">
        <title>A genome reference for cultivated species of the human gut microbiota.</title>
        <authorList>
            <person name="Zou Y."/>
            <person name="Xue W."/>
            <person name="Luo G."/>
        </authorList>
    </citation>
    <scope>NUCLEOTIDE SEQUENCE [LARGE SCALE GENOMIC DNA]</scope>
    <source>
        <strain evidence="3 4">AM22-7AC</strain>
    </source>
</reference>
<dbReference type="PANTHER" id="PTHR30349">
    <property type="entry name" value="PHAGE INTEGRASE-RELATED"/>
    <property type="match status" value="1"/>
</dbReference>
<sequence>MRTVIFKSCFKDDMQSFMEYRVATFAWNTYRLDNYRLSSFDRYLTKISYNDEIVPQTIINQWLNDVGVPEASINGYIKTIRNFMKYRADMGKVVYLPPFQKTKDLYIPYIFSDEELSNIFAIADAYPMTNKFSSIPHIHMEMAVLIRLLYCCGLRLGEALNLKMEHLDLENGVIRIIHSKNKKQRLVPMHETLTNMLKDYCKVIKIYGIDNPFLFPGQSEHLSPITAERQFKKILRKAGIIKGNEDPHKRAPCLHCLRHCFMFHAFKQLETAGYHIDMASPYLSVYCGHESLVESEKYMKFSSELFEEDMLLFADFTESLFPEVDL</sequence>
<dbReference type="InterPro" id="IPR002104">
    <property type="entry name" value="Integrase_catalytic"/>
</dbReference>
<dbReference type="Pfam" id="PF00589">
    <property type="entry name" value="Phage_integrase"/>
    <property type="match status" value="1"/>
</dbReference>
<dbReference type="RefSeq" id="WP_117989137.1">
    <property type="nucleotide sequence ID" value="NZ_BAABXJ010000002.1"/>
</dbReference>
<evidence type="ECO:0000313" key="4">
    <source>
        <dbReference type="Proteomes" id="UP000285697"/>
    </source>
</evidence>
<proteinExistence type="predicted"/>
<comment type="caution">
    <text evidence="3">The sequence shown here is derived from an EMBL/GenBank/DDBJ whole genome shotgun (WGS) entry which is preliminary data.</text>
</comment>
<dbReference type="SUPFAM" id="SSF56349">
    <property type="entry name" value="DNA breaking-rejoining enzymes"/>
    <property type="match status" value="1"/>
</dbReference>
<name>A0A414SNU8_MEDGN</name>
<accession>A0A414SNU8</accession>
<evidence type="ECO:0000313" key="3">
    <source>
        <dbReference type="EMBL" id="RHG21725.1"/>
    </source>
</evidence>
<dbReference type="InterPro" id="IPR050090">
    <property type="entry name" value="Tyrosine_recombinase_XerCD"/>
</dbReference>
<dbReference type="PROSITE" id="PS51898">
    <property type="entry name" value="TYR_RECOMBINASE"/>
    <property type="match status" value="1"/>
</dbReference>
<gene>
    <name evidence="3" type="ORF">DW270_01635</name>
</gene>
<evidence type="ECO:0000256" key="1">
    <source>
        <dbReference type="ARBA" id="ARBA00023172"/>
    </source>
</evidence>
<dbReference type="PANTHER" id="PTHR30349:SF64">
    <property type="entry name" value="PROPHAGE INTEGRASE INTD-RELATED"/>
    <property type="match status" value="1"/>
</dbReference>
<dbReference type="EMBL" id="QRIA01000002">
    <property type="protein sequence ID" value="RHG21725.1"/>
    <property type="molecule type" value="Genomic_DNA"/>
</dbReference>
<dbReference type="GO" id="GO:0006310">
    <property type="term" value="P:DNA recombination"/>
    <property type="evidence" value="ECO:0007669"/>
    <property type="project" value="UniProtKB-KW"/>
</dbReference>
<protein>
    <recommendedName>
        <fullName evidence="2">Tyr recombinase domain-containing protein</fullName>
    </recommendedName>
</protein>
<evidence type="ECO:0000259" key="2">
    <source>
        <dbReference type="PROSITE" id="PS51898"/>
    </source>
</evidence>
<keyword evidence="1" id="KW-0233">DNA recombination</keyword>
<feature type="domain" description="Tyr recombinase" evidence="2">
    <location>
        <begin position="106"/>
        <end position="311"/>
    </location>
</feature>
<dbReference type="InterPro" id="IPR013762">
    <property type="entry name" value="Integrase-like_cat_sf"/>
</dbReference>
<organism evidence="3 4">
    <name type="scientific">Mediterraneibacter gnavus</name>
    <name type="common">Ruminococcus gnavus</name>
    <dbReference type="NCBI Taxonomy" id="33038"/>
    <lineage>
        <taxon>Bacteria</taxon>
        <taxon>Bacillati</taxon>
        <taxon>Bacillota</taxon>
        <taxon>Clostridia</taxon>
        <taxon>Lachnospirales</taxon>
        <taxon>Lachnospiraceae</taxon>
        <taxon>Mediterraneibacter</taxon>
    </lineage>
</organism>
<dbReference type="GO" id="GO:0003677">
    <property type="term" value="F:DNA binding"/>
    <property type="evidence" value="ECO:0007669"/>
    <property type="project" value="InterPro"/>
</dbReference>